<evidence type="ECO:0000313" key="2">
    <source>
        <dbReference type="EMBL" id="ACY95764.1"/>
    </source>
</evidence>
<keyword evidence="1" id="KW-0472">Membrane</keyword>
<dbReference type="STRING" id="471852.Tcur_0157"/>
<reference evidence="2 3" key="1">
    <citation type="journal article" date="2011" name="Stand. Genomic Sci.">
        <title>Complete genome sequence of Thermomonospora curvata type strain (B9).</title>
        <authorList>
            <person name="Chertkov O."/>
            <person name="Sikorski J."/>
            <person name="Nolan M."/>
            <person name="Lapidus A."/>
            <person name="Lucas S."/>
            <person name="Del Rio T.G."/>
            <person name="Tice H."/>
            <person name="Cheng J.F."/>
            <person name="Goodwin L."/>
            <person name="Pitluck S."/>
            <person name="Liolios K."/>
            <person name="Ivanova N."/>
            <person name="Mavromatis K."/>
            <person name="Mikhailova N."/>
            <person name="Ovchinnikova G."/>
            <person name="Pati A."/>
            <person name="Chen A."/>
            <person name="Palaniappan K."/>
            <person name="Djao O.D."/>
            <person name="Land M."/>
            <person name="Hauser L."/>
            <person name="Chang Y.J."/>
            <person name="Jeffries C.D."/>
            <person name="Brettin T."/>
            <person name="Han C."/>
            <person name="Detter J.C."/>
            <person name="Rohde M."/>
            <person name="Goker M."/>
            <person name="Woyke T."/>
            <person name="Bristow J."/>
            <person name="Eisen J.A."/>
            <person name="Markowitz V."/>
            <person name="Hugenholtz P."/>
            <person name="Klenk H.P."/>
            <person name="Kyrpides N.C."/>
        </authorList>
    </citation>
    <scope>NUCLEOTIDE SEQUENCE [LARGE SCALE GENOMIC DNA]</scope>
    <source>
        <strain evidence="3">ATCC 19995 / DSM 43183 / JCM 3096 / KCTC 9072 / NBRC 15933 / NCIMB 10081 / Henssen B9</strain>
    </source>
</reference>
<dbReference type="AlphaFoldDB" id="D1AEE8"/>
<evidence type="ECO:0000256" key="1">
    <source>
        <dbReference type="SAM" id="Phobius"/>
    </source>
</evidence>
<keyword evidence="3" id="KW-1185">Reference proteome</keyword>
<keyword evidence="1" id="KW-1133">Transmembrane helix</keyword>
<accession>D1AEE8</accession>
<dbReference type="KEGG" id="tcu:Tcur_0157"/>
<gene>
    <name evidence="2" type="ordered locus">Tcur_0157</name>
</gene>
<name>D1AEE8_THECD</name>
<sequence length="146" mass="15345">MRFLTRSHHLPVRLAVGAYVLNSGLSKKNADEETAAGVHGMAAGAYPFFKNMDPAVFTRLLSRAEIALGTALLLPFVPSALAGAALTAFSAGLVGLYLRTPGMRQEGGLRPTVEGTGLAKDVWLLGIGIGLLIEELAGKDRSRKDG</sequence>
<dbReference type="HOGENOM" id="CLU_119494_0_0_11"/>
<proteinExistence type="predicted"/>
<feature type="transmembrane region" description="Helical" evidence="1">
    <location>
        <begin position="72"/>
        <end position="98"/>
    </location>
</feature>
<dbReference type="Proteomes" id="UP000001918">
    <property type="component" value="Chromosome"/>
</dbReference>
<dbReference type="RefSeq" id="WP_012850548.1">
    <property type="nucleotide sequence ID" value="NC_013510.1"/>
</dbReference>
<dbReference type="eggNOG" id="ENOG5032S5B">
    <property type="taxonomic scope" value="Bacteria"/>
</dbReference>
<evidence type="ECO:0008006" key="4">
    <source>
        <dbReference type="Google" id="ProtNLM"/>
    </source>
</evidence>
<keyword evidence="1" id="KW-0812">Transmembrane</keyword>
<protein>
    <recommendedName>
        <fullName evidence="4">DoxX family protein</fullName>
    </recommendedName>
</protein>
<evidence type="ECO:0000313" key="3">
    <source>
        <dbReference type="Proteomes" id="UP000001918"/>
    </source>
</evidence>
<dbReference type="EMBL" id="CP001738">
    <property type="protein sequence ID" value="ACY95764.1"/>
    <property type="molecule type" value="Genomic_DNA"/>
</dbReference>
<dbReference type="OrthoDB" id="3267263at2"/>
<organism evidence="2 3">
    <name type="scientific">Thermomonospora curvata (strain ATCC 19995 / DSM 43183 / JCM 3096 / KCTC 9072 / NBRC 15933 / NCIMB 10081 / Henssen B9)</name>
    <dbReference type="NCBI Taxonomy" id="471852"/>
    <lineage>
        <taxon>Bacteria</taxon>
        <taxon>Bacillati</taxon>
        <taxon>Actinomycetota</taxon>
        <taxon>Actinomycetes</taxon>
        <taxon>Streptosporangiales</taxon>
        <taxon>Thermomonosporaceae</taxon>
        <taxon>Thermomonospora</taxon>
    </lineage>
</organism>